<evidence type="ECO:0000313" key="2">
    <source>
        <dbReference type="EMBL" id="MFC0863349.1"/>
    </source>
</evidence>
<organism evidence="2 3">
    <name type="scientific">Sphaerimonospora cavernae</name>
    <dbReference type="NCBI Taxonomy" id="1740611"/>
    <lineage>
        <taxon>Bacteria</taxon>
        <taxon>Bacillati</taxon>
        <taxon>Actinomycetota</taxon>
        <taxon>Actinomycetes</taxon>
        <taxon>Streptosporangiales</taxon>
        <taxon>Streptosporangiaceae</taxon>
        <taxon>Sphaerimonospora</taxon>
    </lineage>
</organism>
<keyword evidence="3" id="KW-1185">Reference proteome</keyword>
<name>A0ABV6U4H1_9ACTN</name>
<evidence type="ECO:0000256" key="1">
    <source>
        <dbReference type="SAM" id="MobiDB-lite"/>
    </source>
</evidence>
<feature type="region of interest" description="Disordered" evidence="1">
    <location>
        <begin position="569"/>
        <end position="604"/>
    </location>
</feature>
<evidence type="ECO:0000313" key="3">
    <source>
        <dbReference type="Proteomes" id="UP001589870"/>
    </source>
</evidence>
<dbReference type="Proteomes" id="UP001589870">
    <property type="component" value="Unassembled WGS sequence"/>
</dbReference>
<accession>A0ABV6U4H1</accession>
<comment type="caution">
    <text evidence="2">The sequence shown here is derived from an EMBL/GenBank/DDBJ whole genome shotgun (WGS) entry which is preliminary data.</text>
</comment>
<gene>
    <name evidence="2" type="ORF">ACFHYQ_13705</name>
</gene>
<dbReference type="EMBL" id="JBHMQT010000032">
    <property type="protein sequence ID" value="MFC0863349.1"/>
    <property type="molecule type" value="Genomic_DNA"/>
</dbReference>
<proteinExistence type="predicted"/>
<protein>
    <submittedName>
        <fullName evidence="2">Uncharacterized protein</fullName>
    </submittedName>
</protein>
<feature type="compositionally biased region" description="Basic and acidic residues" evidence="1">
    <location>
        <begin position="583"/>
        <end position="593"/>
    </location>
</feature>
<sequence length="645" mass="69495">MSGGFSGIDPAAMDDFERGLGRAQDALGRNEPQLRRVLQQLNLDTSRLGALREVQSWIGTTRPDLRRRSETIRSEHTEWATSSGVPGGLTAFNEELYGKAAHDPDVYAAVGKLTEAARSGEVDEKTAAALEKRTGDQTFAVTLMNALGAAGFRNLMTKTVNHQQDKNVARLQTALGKTLGTASAKLSPAWRDELTDDLGRSTVDWRSGYGLALTLKDGTFDSAFLVAVARKIDAWKWTAYNAPTIGMNLMEALSRNPAAAQDFFAGDAKMMERYLTWQTMPDGGAALGKALEAATLTFRDHDGSPQQPSRGYLSAKLTSEFIHLEAQRIDEESSPDSRVPPTTTGHILAGYIADVNRAAQSGRDTIATGVTGADHPGVPGQDPWGALFSKADLRQVMQKAFTDDQAFAAVLAAQTAFTGRLLDQGASETAARRDIVPLLANAKQVGASFGMITDAAGLAKIEEGKDLDEAQQRNMKVLTAVVNTGLAIPQAGAWPITAGVVGAWTGLIEDSVKGDAETRARSDANAAVDRTRSLLHDLTSQAMLKHGLFGSADPPASTHPWATLEGLKKGDDPRDNPNNFLKNDGRTLMTRDEMTDESATNSTDKYRRLEAYERWLHEGPSGNPWLKAEDRVDQGFSDGFAQYGS</sequence>
<dbReference type="RefSeq" id="WP_394301503.1">
    <property type="nucleotide sequence ID" value="NZ_JBHMQT010000032.1"/>
</dbReference>
<reference evidence="2 3" key="1">
    <citation type="submission" date="2024-09" db="EMBL/GenBank/DDBJ databases">
        <authorList>
            <person name="Sun Q."/>
            <person name="Mori K."/>
        </authorList>
    </citation>
    <scope>NUCLEOTIDE SEQUENCE [LARGE SCALE GENOMIC DNA]</scope>
    <source>
        <strain evidence="2 3">TBRC 1851</strain>
    </source>
</reference>